<sequence>MIGDVGFFFFSFGFIFLCTFHLPKQVIIFIAIFVDLLSFIWLIDEALLIWVMDFKNLRKWSMRFEEEEVRAVALGTFWVAAVTSSNFLRIFTDGGLQRHVISLDGPVVTASGFGDELAVMLEFKVFNVSSGNQPIKGKLPLTPGSTLSGLVLVNKGVLRVFNNQYGGSWFPLFSASKLKKKDESYWVVGLNKSNIFCVLCKSPDKFPQAIPKLVLTLLDLSISLESSDLGSEALEIEFTISNMHLSQAMIIRIETEAVGEDTTSLEDEAFNIEASLDRCILRLIASCCNDFNAMPVVDLEMPTLCLVGAPNVGKSSLVRLLSTGKPEVTDTPGILRRRDGQE</sequence>
<name>A0ACB9F823_CICIN</name>
<evidence type="ECO:0000313" key="1">
    <source>
        <dbReference type="EMBL" id="KAI3766797.1"/>
    </source>
</evidence>
<comment type="caution">
    <text evidence="1">The sequence shown here is derived from an EMBL/GenBank/DDBJ whole genome shotgun (WGS) entry which is preliminary data.</text>
</comment>
<gene>
    <name evidence="1" type="ORF">L2E82_16870</name>
</gene>
<dbReference type="Proteomes" id="UP001055811">
    <property type="component" value="Linkage Group LG03"/>
</dbReference>
<accession>A0ACB9F823</accession>
<evidence type="ECO:0000313" key="2">
    <source>
        <dbReference type="Proteomes" id="UP001055811"/>
    </source>
</evidence>
<dbReference type="EMBL" id="CM042011">
    <property type="protein sequence ID" value="KAI3766797.1"/>
    <property type="molecule type" value="Genomic_DNA"/>
</dbReference>
<reference evidence="1 2" key="2">
    <citation type="journal article" date="2022" name="Mol. Ecol. Resour.">
        <title>The genomes of chicory, endive, great burdock and yacon provide insights into Asteraceae paleo-polyploidization history and plant inulin production.</title>
        <authorList>
            <person name="Fan W."/>
            <person name="Wang S."/>
            <person name="Wang H."/>
            <person name="Wang A."/>
            <person name="Jiang F."/>
            <person name="Liu H."/>
            <person name="Zhao H."/>
            <person name="Xu D."/>
            <person name="Zhang Y."/>
        </authorList>
    </citation>
    <scope>NUCLEOTIDE SEQUENCE [LARGE SCALE GENOMIC DNA]</scope>
    <source>
        <strain evidence="2">cv. Punajuju</strain>
        <tissue evidence="1">Leaves</tissue>
    </source>
</reference>
<organism evidence="1 2">
    <name type="scientific">Cichorium intybus</name>
    <name type="common">Chicory</name>
    <dbReference type="NCBI Taxonomy" id="13427"/>
    <lineage>
        <taxon>Eukaryota</taxon>
        <taxon>Viridiplantae</taxon>
        <taxon>Streptophyta</taxon>
        <taxon>Embryophyta</taxon>
        <taxon>Tracheophyta</taxon>
        <taxon>Spermatophyta</taxon>
        <taxon>Magnoliopsida</taxon>
        <taxon>eudicotyledons</taxon>
        <taxon>Gunneridae</taxon>
        <taxon>Pentapetalae</taxon>
        <taxon>asterids</taxon>
        <taxon>campanulids</taxon>
        <taxon>Asterales</taxon>
        <taxon>Asteraceae</taxon>
        <taxon>Cichorioideae</taxon>
        <taxon>Cichorieae</taxon>
        <taxon>Cichoriinae</taxon>
        <taxon>Cichorium</taxon>
    </lineage>
</organism>
<reference evidence="2" key="1">
    <citation type="journal article" date="2022" name="Mol. Ecol. Resour.">
        <title>The genomes of chicory, endive, great burdock and yacon provide insights into Asteraceae palaeo-polyploidization history and plant inulin production.</title>
        <authorList>
            <person name="Fan W."/>
            <person name="Wang S."/>
            <person name="Wang H."/>
            <person name="Wang A."/>
            <person name="Jiang F."/>
            <person name="Liu H."/>
            <person name="Zhao H."/>
            <person name="Xu D."/>
            <person name="Zhang Y."/>
        </authorList>
    </citation>
    <scope>NUCLEOTIDE SEQUENCE [LARGE SCALE GENOMIC DNA]</scope>
    <source>
        <strain evidence="2">cv. Punajuju</strain>
    </source>
</reference>
<proteinExistence type="predicted"/>
<keyword evidence="2" id="KW-1185">Reference proteome</keyword>
<protein>
    <submittedName>
        <fullName evidence="1">Uncharacterized protein</fullName>
    </submittedName>
</protein>